<dbReference type="Proteomes" id="UP000313231">
    <property type="component" value="Unassembled WGS sequence"/>
</dbReference>
<proteinExistence type="predicted"/>
<dbReference type="OrthoDB" id="3776732at2"/>
<evidence type="ECO:0000256" key="1">
    <source>
        <dbReference type="SAM" id="Phobius"/>
    </source>
</evidence>
<organism evidence="2 3">
    <name type="scientific">Nocardioides albidus</name>
    <dbReference type="NCBI Taxonomy" id="1517589"/>
    <lineage>
        <taxon>Bacteria</taxon>
        <taxon>Bacillati</taxon>
        <taxon>Actinomycetota</taxon>
        <taxon>Actinomycetes</taxon>
        <taxon>Propionibacteriales</taxon>
        <taxon>Nocardioidaceae</taxon>
        <taxon>Nocardioides</taxon>
    </lineage>
</organism>
<accession>A0A5C4VNJ3</accession>
<comment type="caution">
    <text evidence="2">The sequence shown here is derived from an EMBL/GenBank/DDBJ whole genome shotgun (WGS) entry which is preliminary data.</text>
</comment>
<gene>
    <name evidence="2" type="ORF">FHP29_16560</name>
</gene>
<evidence type="ECO:0000313" key="2">
    <source>
        <dbReference type="EMBL" id="TNM37438.1"/>
    </source>
</evidence>
<keyword evidence="1" id="KW-0812">Transmembrane</keyword>
<reference evidence="2 3" key="1">
    <citation type="journal article" date="2016" name="Int. J. Syst. Evol. Microbiol.">
        <title>Nocardioides albidus sp. nov., an actinobacterium isolated from garden soil.</title>
        <authorList>
            <person name="Singh H."/>
            <person name="Du J."/>
            <person name="Trinh H."/>
            <person name="Won K."/>
            <person name="Yang J.E."/>
            <person name="Yin C."/>
            <person name="Kook M."/>
            <person name="Yi T.H."/>
        </authorList>
    </citation>
    <scope>NUCLEOTIDE SEQUENCE [LARGE SCALE GENOMIC DNA]</scope>
    <source>
        <strain evidence="2 3">CCTCC AB 2015297</strain>
    </source>
</reference>
<keyword evidence="1" id="KW-1133">Transmembrane helix</keyword>
<dbReference type="AlphaFoldDB" id="A0A5C4VNJ3"/>
<feature type="transmembrane region" description="Helical" evidence="1">
    <location>
        <begin position="39"/>
        <end position="58"/>
    </location>
</feature>
<sequence>MNETELTTVLERAAERLDPDVAGLVAGGMRRGRRRRRRAVALSALGTAAVLVLGGVAWQAGLGGDDRTAQDPAVAISPRTPNDQRSLAADDVLVQRLLDHLPDGEVTDVTTTPVSDEPDSPFQRGLEIGLDLDGAAVEVRIYDMSIDPARWAPAPGPRPDGCDASLVDADKKTWNQAIRTARPPDRTVDRTDVPLTREVELTPEQECISWVSMARERKCAETPACLAKRTAYSAEKACGTPDCRELADGSWLWPRSGDGGDGSDTSGFMGNWAGLFAPDGWMVDVSAFNTSDPEPRAPDVIADEPPLTLDQVTALATADLWFE</sequence>
<keyword evidence="1" id="KW-0472">Membrane</keyword>
<name>A0A5C4VNJ3_9ACTN</name>
<keyword evidence="3" id="KW-1185">Reference proteome</keyword>
<dbReference type="RefSeq" id="WP_139623986.1">
    <property type="nucleotide sequence ID" value="NZ_VDMP01000026.1"/>
</dbReference>
<protein>
    <submittedName>
        <fullName evidence="2">Uncharacterized protein</fullName>
    </submittedName>
</protein>
<dbReference type="EMBL" id="VDMP01000026">
    <property type="protein sequence ID" value="TNM37438.1"/>
    <property type="molecule type" value="Genomic_DNA"/>
</dbReference>
<evidence type="ECO:0000313" key="3">
    <source>
        <dbReference type="Proteomes" id="UP000313231"/>
    </source>
</evidence>